<comment type="caution">
    <text evidence="1">The sequence shown here is derived from an EMBL/GenBank/DDBJ whole genome shotgun (WGS) entry which is preliminary data.</text>
</comment>
<name>A0A9W4T3Z8_9GLOM</name>
<evidence type="ECO:0000313" key="2">
    <source>
        <dbReference type="Proteomes" id="UP001153678"/>
    </source>
</evidence>
<evidence type="ECO:0000313" key="1">
    <source>
        <dbReference type="EMBL" id="CAI2191594.1"/>
    </source>
</evidence>
<gene>
    <name evidence="1" type="ORF">FWILDA_LOCUS15149</name>
</gene>
<protein>
    <submittedName>
        <fullName evidence="1">8312_t:CDS:1</fullName>
    </submittedName>
</protein>
<dbReference type="OrthoDB" id="2414142at2759"/>
<organism evidence="1 2">
    <name type="scientific">Funneliformis geosporum</name>
    <dbReference type="NCBI Taxonomy" id="1117311"/>
    <lineage>
        <taxon>Eukaryota</taxon>
        <taxon>Fungi</taxon>
        <taxon>Fungi incertae sedis</taxon>
        <taxon>Mucoromycota</taxon>
        <taxon>Glomeromycotina</taxon>
        <taxon>Glomeromycetes</taxon>
        <taxon>Glomerales</taxon>
        <taxon>Glomeraceae</taxon>
        <taxon>Funneliformis</taxon>
    </lineage>
</organism>
<dbReference type="AlphaFoldDB" id="A0A9W4T3Z8"/>
<dbReference type="EMBL" id="CAMKVN010007537">
    <property type="protein sequence ID" value="CAI2191594.1"/>
    <property type="molecule type" value="Genomic_DNA"/>
</dbReference>
<keyword evidence="2" id="KW-1185">Reference proteome</keyword>
<reference evidence="1" key="1">
    <citation type="submission" date="2022-08" db="EMBL/GenBank/DDBJ databases">
        <authorList>
            <person name="Kallberg Y."/>
            <person name="Tangrot J."/>
            <person name="Rosling A."/>
        </authorList>
    </citation>
    <scope>NUCLEOTIDE SEQUENCE</scope>
    <source>
        <strain evidence="1">Wild A</strain>
    </source>
</reference>
<accession>A0A9W4T3Z8</accession>
<proteinExistence type="predicted"/>
<dbReference type="Proteomes" id="UP001153678">
    <property type="component" value="Unassembled WGS sequence"/>
</dbReference>
<feature type="non-terminal residue" evidence="1">
    <location>
        <position position="1"/>
    </location>
</feature>
<sequence length="52" mass="6332">DLAQLPPVYGLPIYKCSEWKLFYPLFLRQPQRQIQDLQYYNALQEIRLNEMS</sequence>